<dbReference type="InterPro" id="IPR029068">
    <property type="entry name" value="Glyas_Bleomycin-R_OHBP_Dase"/>
</dbReference>
<dbReference type="Gene3D" id="3.10.180.10">
    <property type="entry name" value="2,3-Dihydroxybiphenyl 1,2-Dioxygenase, domain 1"/>
    <property type="match status" value="1"/>
</dbReference>
<organism evidence="2 3">
    <name type="scientific">Saprolegnia parasitica (strain CBS 223.65)</name>
    <dbReference type="NCBI Taxonomy" id="695850"/>
    <lineage>
        <taxon>Eukaryota</taxon>
        <taxon>Sar</taxon>
        <taxon>Stramenopiles</taxon>
        <taxon>Oomycota</taxon>
        <taxon>Saprolegniomycetes</taxon>
        <taxon>Saprolegniales</taxon>
        <taxon>Saprolegniaceae</taxon>
        <taxon>Saprolegnia</taxon>
    </lineage>
</organism>
<sequence length="155" mass="17573">MNMSRPETVDEKQAAPIAPFHLAVPIHSMKEAKHFYGTVLALQEGHGTAQYQIYNMWGHQLVVHDAGPTYRCVDLPVAHDEIPMPHFGVCLSVPEFQWLAKHLTAQRVTFHIKPHVRYAGTAGEQWKMFLKDPSGNNLEFKALRDATKLLAKYDV</sequence>
<proteinExistence type="predicted"/>
<evidence type="ECO:0000259" key="1">
    <source>
        <dbReference type="Pfam" id="PF00903"/>
    </source>
</evidence>
<reference evidence="2 3" key="1">
    <citation type="journal article" date="2013" name="PLoS Genet.">
        <title>Distinctive expansion of potential virulence genes in the genome of the oomycete fish pathogen Saprolegnia parasitica.</title>
        <authorList>
            <person name="Jiang R.H."/>
            <person name="de Bruijn I."/>
            <person name="Haas B.J."/>
            <person name="Belmonte R."/>
            <person name="Lobach L."/>
            <person name="Christie J."/>
            <person name="van den Ackerveken G."/>
            <person name="Bottin A."/>
            <person name="Bulone V."/>
            <person name="Diaz-Moreno S.M."/>
            <person name="Dumas B."/>
            <person name="Fan L."/>
            <person name="Gaulin E."/>
            <person name="Govers F."/>
            <person name="Grenville-Briggs L.J."/>
            <person name="Horner N.R."/>
            <person name="Levin J.Z."/>
            <person name="Mammella M."/>
            <person name="Meijer H.J."/>
            <person name="Morris P."/>
            <person name="Nusbaum C."/>
            <person name="Oome S."/>
            <person name="Phillips A.J."/>
            <person name="van Rooyen D."/>
            <person name="Rzeszutek E."/>
            <person name="Saraiva M."/>
            <person name="Secombes C.J."/>
            <person name="Seidl M.F."/>
            <person name="Snel B."/>
            <person name="Stassen J.H."/>
            <person name="Sykes S."/>
            <person name="Tripathy S."/>
            <person name="van den Berg H."/>
            <person name="Vega-Arreguin J.C."/>
            <person name="Wawra S."/>
            <person name="Young S.K."/>
            <person name="Zeng Q."/>
            <person name="Dieguez-Uribeondo J."/>
            <person name="Russ C."/>
            <person name="Tyler B.M."/>
            <person name="van West P."/>
        </authorList>
    </citation>
    <scope>NUCLEOTIDE SEQUENCE [LARGE SCALE GENOMIC DNA]</scope>
    <source>
        <strain evidence="2 3">CBS 223.65</strain>
    </source>
</reference>
<gene>
    <name evidence="2" type="ORF">SPRG_16423</name>
</gene>
<feature type="domain" description="Glyoxalase/fosfomycin resistance/dioxygenase" evidence="1">
    <location>
        <begin position="21"/>
        <end position="140"/>
    </location>
</feature>
<evidence type="ECO:0000313" key="3">
    <source>
        <dbReference type="Proteomes" id="UP000030745"/>
    </source>
</evidence>
<keyword evidence="3" id="KW-1185">Reference proteome</keyword>
<dbReference type="EMBL" id="KK583505">
    <property type="protein sequence ID" value="KDO18061.1"/>
    <property type="molecule type" value="Genomic_DNA"/>
</dbReference>
<dbReference type="OMA" id="EWVDFNL"/>
<protein>
    <recommendedName>
        <fullName evidence="1">Glyoxalase/fosfomycin resistance/dioxygenase domain-containing protein</fullName>
    </recommendedName>
</protein>
<dbReference type="AlphaFoldDB" id="A0A067BUV2"/>
<dbReference type="RefSeq" id="XP_012211228.1">
    <property type="nucleotide sequence ID" value="XM_012355838.1"/>
</dbReference>
<name>A0A067BUV2_SAPPC</name>
<dbReference type="SUPFAM" id="SSF54593">
    <property type="entry name" value="Glyoxalase/Bleomycin resistance protein/Dihydroxybiphenyl dioxygenase"/>
    <property type="match status" value="1"/>
</dbReference>
<dbReference type="Pfam" id="PF00903">
    <property type="entry name" value="Glyoxalase"/>
    <property type="match status" value="1"/>
</dbReference>
<dbReference type="PANTHER" id="PTHR39434">
    <property type="match status" value="1"/>
</dbReference>
<dbReference type="GeneID" id="24138051"/>
<dbReference type="KEGG" id="spar:SPRG_16423"/>
<dbReference type="OrthoDB" id="58051at2759"/>
<dbReference type="VEuPathDB" id="FungiDB:SPRG_16423"/>
<accession>A0A067BUV2</accession>
<dbReference type="InterPro" id="IPR004360">
    <property type="entry name" value="Glyas_Fos-R_dOase_dom"/>
</dbReference>
<evidence type="ECO:0000313" key="2">
    <source>
        <dbReference type="EMBL" id="KDO18061.1"/>
    </source>
</evidence>
<dbReference type="Proteomes" id="UP000030745">
    <property type="component" value="Unassembled WGS sequence"/>
</dbReference>
<dbReference type="PANTHER" id="PTHR39434:SF1">
    <property type="entry name" value="VOC DOMAIN-CONTAINING PROTEIN"/>
    <property type="match status" value="1"/>
</dbReference>